<dbReference type="CDD" id="cd00067">
    <property type="entry name" value="GAL4"/>
    <property type="match status" value="1"/>
</dbReference>
<dbReference type="PANTHER" id="PTHR47659:SF7">
    <property type="entry name" value="FUNGAL TRANSCRIPTIONAL REGULATORY PROTEIN, N-TERMINAL DOMAIN-CONTAINING PROTEIN"/>
    <property type="match status" value="1"/>
</dbReference>
<evidence type="ECO:0000256" key="4">
    <source>
        <dbReference type="ARBA" id="ARBA00023125"/>
    </source>
</evidence>
<dbReference type="GO" id="GO:0003677">
    <property type="term" value="F:DNA binding"/>
    <property type="evidence" value="ECO:0007669"/>
    <property type="project" value="UniProtKB-KW"/>
</dbReference>
<keyword evidence="10" id="KW-1185">Reference proteome</keyword>
<organism evidence="9 10">
    <name type="scientific">Collybiopsis confluens</name>
    <dbReference type="NCBI Taxonomy" id="2823264"/>
    <lineage>
        <taxon>Eukaryota</taxon>
        <taxon>Fungi</taxon>
        <taxon>Dikarya</taxon>
        <taxon>Basidiomycota</taxon>
        <taxon>Agaricomycotina</taxon>
        <taxon>Agaricomycetes</taxon>
        <taxon>Agaricomycetidae</taxon>
        <taxon>Agaricales</taxon>
        <taxon>Marasmiineae</taxon>
        <taxon>Omphalotaceae</taxon>
        <taxon>Collybiopsis</taxon>
    </lineage>
</organism>
<feature type="compositionally biased region" description="Pro residues" evidence="7">
    <location>
        <begin position="251"/>
        <end position="262"/>
    </location>
</feature>
<dbReference type="InterPro" id="IPR050335">
    <property type="entry name" value="ERT1_acuK_gluconeogen_tf"/>
</dbReference>
<feature type="compositionally biased region" description="Basic residues" evidence="7">
    <location>
        <begin position="132"/>
        <end position="148"/>
    </location>
</feature>
<feature type="region of interest" description="Disordered" evidence="7">
    <location>
        <begin position="129"/>
        <end position="200"/>
    </location>
</feature>
<dbReference type="PANTHER" id="PTHR47659">
    <property type="entry name" value="ZN(II)2CYS6 TRANSCRIPTION FACTOR (EUROFUNG)-RELATED"/>
    <property type="match status" value="1"/>
</dbReference>
<dbReference type="PROSITE" id="PS50048">
    <property type="entry name" value="ZN2_CY6_FUNGAL_2"/>
    <property type="match status" value="1"/>
</dbReference>
<comment type="caution">
    <text evidence="9">The sequence shown here is derived from an EMBL/GenBank/DDBJ whole genome shotgun (WGS) entry which is preliminary data.</text>
</comment>
<keyword evidence="2" id="KW-0862">Zinc</keyword>
<dbReference type="OrthoDB" id="5575144at2759"/>
<feature type="region of interest" description="Disordered" evidence="7">
    <location>
        <begin position="250"/>
        <end position="332"/>
    </location>
</feature>
<evidence type="ECO:0000313" key="10">
    <source>
        <dbReference type="Proteomes" id="UP000518752"/>
    </source>
</evidence>
<proteinExistence type="predicted"/>
<accession>A0A8H5HUC8</accession>
<dbReference type="Proteomes" id="UP000518752">
    <property type="component" value="Unassembled WGS sequence"/>
</dbReference>
<name>A0A8H5HUC8_9AGAR</name>
<keyword evidence="1" id="KW-0479">Metal-binding</keyword>
<evidence type="ECO:0000256" key="2">
    <source>
        <dbReference type="ARBA" id="ARBA00022833"/>
    </source>
</evidence>
<dbReference type="InterPro" id="IPR001138">
    <property type="entry name" value="Zn2Cys6_DnaBD"/>
</dbReference>
<evidence type="ECO:0000256" key="5">
    <source>
        <dbReference type="ARBA" id="ARBA00023163"/>
    </source>
</evidence>
<dbReference type="GO" id="GO:0000981">
    <property type="term" value="F:DNA-binding transcription factor activity, RNA polymerase II-specific"/>
    <property type="evidence" value="ECO:0007669"/>
    <property type="project" value="InterPro"/>
</dbReference>
<keyword evidence="4" id="KW-0238">DNA-binding</keyword>
<dbReference type="AlphaFoldDB" id="A0A8H5HUC8"/>
<sequence>MAPVFPHLFFRVTSASASIFPISRSFRACFAPGYPPFFAYPPPADAQHPDGTQPAIPYPLLYPPGMIYAFPPPVPAAAPAAASAEASRPKRRQVKMACTNCATACKRCDEARPCERCKKYGVADTCVDGQRKERKKGIKRGPYKRKSKPSAEDQSDNLQTSESGDWTQGSSATPPSPSAAPAPSAASPSAPAPPQLPPEGFYPIYFPPGYPMQELQANPVGSTPAAAPTFVPIFIGGFAPYGYPPGAMFQLPPPGTHPPPTPAYQATTTEAGTVLAADKSSEADTDASDRSPVVRNGAEDSTNEDSRDKLGSVENANDASTPTTNSESSVAE</sequence>
<evidence type="ECO:0000256" key="6">
    <source>
        <dbReference type="ARBA" id="ARBA00023242"/>
    </source>
</evidence>
<dbReference type="SMART" id="SM00066">
    <property type="entry name" value="GAL4"/>
    <property type="match status" value="1"/>
</dbReference>
<evidence type="ECO:0000256" key="3">
    <source>
        <dbReference type="ARBA" id="ARBA00023015"/>
    </source>
</evidence>
<evidence type="ECO:0000259" key="8">
    <source>
        <dbReference type="PROSITE" id="PS50048"/>
    </source>
</evidence>
<feature type="compositionally biased region" description="Polar residues" evidence="7">
    <location>
        <begin position="156"/>
        <end position="169"/>
    </location>
</feature>
<keyword evidence="5" id="KW-0804">Transcription</keyword>
<dbReference type="EMBL" id="JAACJN010000021">
    <property type="protein sequence ID" value="KAF5389623.1"/>
    <property type="molecule type" value="Genomic_DNA"/>
</dbReference>
<feature type="compositionally biased region" description="Polar residues" evidence="7">
    <location>
        <begin position="314"/>
        <end position="332"/>
    </location>
</feature>
<keyword evidence="6" id="KW-0539">Nucleus</keyword>
<gene>
    <name evidence="9" type="ORF">D9757_004179</name>
</gene>
<feature type="domain" description="Zn(2)-C6 fungal-type" evidence="8">
    <location>
        <begin position="97"/>
        <end position="128"/>
    </location>
</feature>
<evidence type="ECO:0000313" key="9">
    <source>
        <dbReference type="EMBL" id="KAF5389623.1"/>
    </source>
</evidence>
<protein>
    <recommendedName>
        <fullName evidence="8">Zn(2)-C6 fungal-type domain-containing protein</fullName>
    </recommendedName>
</protein>
<keyword evidence="3" id="KW-0805">Transcription regulation</keyword>
<reference evidence="9 10" key="1">
    <citation type="journal article" date="2020" name="ISME J.">
        <title>Uncovering the hidden diversity of litter-decomposition mechanisms in mushroom-forming fungi.</title>
        <authorList>
            <person name="Floudas D."/>
            <person name="Bentzer J."/>
            <person name="Ahren D."/>
            <person name="Johansson T."/>
            <person name="Persson P."/>
            <person name="Tunlid A."/>
        </authorList>
    </citation>
    <scope>NUCLEOTIDE SEQUENCE [LARGE SCALE GENOMIC DNA]</scope>
    <source>
        <strain evidence="9 10">CBS 406.79</strain>
    </source>
</reference>
<evidence type="ECO:0000256" key="7">
    <source>
        <dbReference type="SAM" id="MobiDB-lite"/>
    </source>
</evidence>
<dbReference type="GO" id="GO:0008270">
    <property type="term" value="F:zinc ion binding"/>
    <property type="evidence" value="ECO:0007669"/>
    <property type="project" value="InterPro"/>
</dbReference>
<evidence type="ECO:0000256" key="1">
    <source>
        <dbReference type="ARBA" id="ARBA00022723"/>
    </source>
</evidence>